<evidence type="ECO:0000313" key="1">
    <source>
        <dbReference type="EMBL" id="TYK32889.1"/>
    </source>
</evidence>
<proteinExistence type="predicted"/>
<reference evidence="1 2" key="1">
    <citation type="submission" date="2019-07" db="EMBL/GenBank/DDBJ databases">
        <title>Draft Genome Sequences of Bacteroides pyogenes Strains Isolated from the Uterus Holstein Dairy Cows with Metritis.</title>
        <authorList>
            <person name="Cunha F."/>
            <person name="Galvao K.N."/>
            <person name="Jeon S.J."/>
            <person name="Jeong K.C."/>
        </authorList>
    </citation>
    <scope>NUCLEOTIDE SEQUENCE [LARGE SCALE GENOMIC DNA]</scope>
    <source>
        <strain evidence="1 2">KG-31</strain>
    </source>
</reference>
<sequence>MATANEANIHRIAIIALTNNVVTTVNQLLSQGSNYRANQSGFTLIGSSINIIIHSIVNYIRFENDAAIYFGPESK</sequence>
<organism evidence="1 2">
    <name type="scientific">Bacteroides pyogenes</name>
    <dbReference type="NCBI Taxonomy" id="310300"/>
    <lineage>
        <taxon>Bacteria</taxon>
        <taxon>Pseudomonadati</taxon>
        <taxon>Bacteroidota</taxon>
        <taxon>Bacteroidia</taxon>
        <taxon>Bacteroidales</taxon>
        <taxon>Bacteroidaceae</taxon>
        <taxon>Bacteroides</taxon>
    </lineage>
</organism>
<keyword evidence="2" id="KW-1185">Reference proteome</keyword>
<name>A0A5D3FMJ9_9BACE</name>
<protein>
    <submittedName>
        <fullName evidence="1">Uncharacterized protein</fullName>
    </submittedName>
</protein>
<gene>
    <name evidence="1" type="ORF">FNJ60_10125</name>
</gene>
<evidence type="ECO:0000313" key="2">
    <source>
        <dbReference type="Proteomes" id="UP000324383"/>
    </source>
</evidence>
<dbReference type="Proteomes" id="UP000324383">
    <property type="component" value="Unassembled WGS sequence"/>
</dbReference>
<dbReference type="EMBL" id="VKLW01000022">
    <property type="protein sequence ID" value="TYK32889.1"/>
    <property type="molecule type" value="Genomic_DNA"/>
</dbReference>
<comment type="caution">
    <text evidence="1">The sequence shown here is derived from an EMBL/GenBank/DDBJ whole genome shotgun (WGS) entry which is preliminary data.</text>
</comment>
<dbReference type="RefSeq" id="WP_148730615.1">
    <property type="nucleotide sequence ID" value="NZ_VKLW01000022.1"/>
</dbReference>
<accession>A0A5D3FMJ9</accession>
<dbReference type="AlphaFoldDB" id="A0A5D3FMJ9"/>